<proteinExistence type="predicted"/>
<dbReference type="InterPro" id="IPR027843">
    <property type="entry name" value="DUF4440"/>
</dbReference>
<dbReference type="RefSeq" id="WP_111161404.1">
    <property type="nucleotide sequence ID" value="NZ_PCDP01000036.1"/>
</dbReference>
<name>A0A2W4CK04_9HYPH</name>
<protein>
    <submittedName>
        <fullName evidence="2">DUF4440 domain-containing protein</fullName>
    </submittedName>
</protein>
<accession>A0A2W4CK04</accession>
<dbReference type="InterPro" id="IPR032710">
    <property type="entry name" value="NTF2-like_dom_sf"/>
</dbReference>
<feature type="domain" description="DUF4440" evidence="1">
    <location>
        <begin position="13"/>
        <end position="118"/>
    </location>
</feature>
<evidence type="ECO:0000313" key="2">
    <source>
        <dbReference type="EMBL" id="PZM13209.1"/>
    </source>
</evidence>
<evidence type="ECO:0000259" key="1">
    <source>
        <dbReference type="Pfam" id="PF14534"/>
    </source>
</evidence>
<keyword evidence="3" id="KW-1185">Reference proteome</keyword>
<dbReference type="Proteomes" id="UP000248925">
    <property type="component" value="Unassembled WGS sequence"/>
</dbReference>
<dbReference type="SUPFAM" id="SSF54427">
    <property type="entry name" value="NTF2-like"/>
    <property type="match status" value="1"/>
</dbReference>
<evidence type="ECO:0000313" key="3">
    <source>
        <dbReference type="Proteomes" id="UP000248925"/>
    </source>
</evidence>
<reference evidence="2 3" key="1">
    <citation type="journal article" date="2018" name="Sci. Rep.">
        <title>Rhizobium tumorigenes sp. nov., a novel plant tumorigenic bacterium isolated from cane gall tumors on thornless blackberry.</title>
        <authorList>
            <person name="Kuzmanovi N."/>
            <person name="Smalla K."/>
            <person name="Gronow S."/>
            <person name="PuBawska J."/>
        </authorList>
    </citation>
    <scope>NUCLEOTIDE SEQUENCE [LARGE SCALE GENOMIC DNA]</scope>
    <source>
        <strain evidence="2 3">CCBAU 85046</strain>
    </source>
</reference>
<dbReference type="EMBL" id="PCDP01000036">
    <property type="protein sequence ID" value="PZM13209.1"/>
    <property type="molecule type" value="Genomic_DNA"/>
</dbReference>
<dbReference type="OrthoDB" id="7845843at2"/>
<organism evidence="2 3">
    <name type="scientific">Rhizobium tubonense</name>
    <dbReference type="NCBI Taxonomy" id="484088"/>
    <lineage>
        <taxon>Bacteria</taxon>
        <taxon>Pseudomonadati</taxon>
        <taxon>Pseudomonadota</taxon>
        <taxon>Alphaproteobacteria</taxon>
        <taxon>Hyphomicrobiales</taxon>
        <taxon>Rhizobiaceae</taxon>
        <taxon>Rhizobium/Agrobacterium group</taxon>
        <taxon>Rhizobium</taxon>
    </lineage>
</organism>
<sequence length="129" mass="14496">MIAEGLNVEFSRHLEQELHRPEIRASRDAVSALLANDFMEFGSSGGIYDKAITTDALALEAPSDPSALPEVYDFTVKPFTTEAVLVLYRSVRRSDGVAPEKQTLRSSIWKLIDGRWQMFFHQGTVVPQR</sequence>
<dbReference type="AlphaFoldDB" id="A0A2W4CK04"/>
<dbReference type="Gene3D" id="3.10.450.50">
    <property type="match status" value="1"/>
</dbReference>
<dbReference type="Pfam" id="PF14534">
    <property type="entry name" value="DUF4440"/>
    <property type="match status" value="1"/>
</dbReference>
<comment type="caution">
    <text evidence="2">The sequence shown here is derived from an EMBL/GenBank/DDBJ whole genome shotgun (WGS) entry which is preliminary data.</text>
</comment>
<gene>
    <name evidence="2" type="ORF">CPY51_15140</name>
</gene>